<dbReference type="Proteomes" id="UP000317422">
    <property type="component" value="Unassembled WGS sequence"/>
</dbReference>
<dbReference type="InterPro" id="IPR015946">
    <property type="entry name" value="KH_dom-like_a/b"/>
</dbReference>
<keyword evidence="2" id="KW-1185">Reference proteome</keyword>
<accession>A0A543NF85</accession>
<proteinExistence type="predicted"/>
<protein>
    <submittedName>
        <fullName evidence="1">Organic hydroperoxide reductase OsmC/OhrA</fullName>
    </submittedName>
</protein>
<dbReference type="PANTHER" id="PTHR42830:SF2">
    <property type="entry name" value="OSMC_OHR FAMILY PROTEIN"/>
    <property type="match status" value="1"/>
</dbReference>
<dbReference type="Pfam" id="PF02566">
    <property type="entry name" value="OsmC"/>
    <property type="match status" value="1"/>
</dbReference>
<dbReference type="RefSeq" id="WP_246062035.1">
    <property type="nucleotide sequence ID" value="NZ_VFQC01000001.1"/>
</dbReference>
<name>A0A543NF85_9ACTN</name>
<reference evidence="1 2" key="1">
    <citation type="submission" date="2019-06" db="EMBL/GenBank/DDBJ databases">
        <title>Sequencing the genomes of 1000 actinobacteria strains.</title>
        <authorList>
            <person name="Klenk H.-P."/>
        </authorList>
    </citation>
    <scope>NUCLEOTIDE SEQUENCE [LARGE SCALE GENOMIC DNA]</scope>
    <source>
        <strain evidence="1 2">DSM 45015</strain>
    </source>
</reference>
<comment type="caution">
    <text evidence="1">The sequence shown here is derived from an EMBL/GenBank/DDBJ whole genome shotgun (WGS) entry which is preliminary data.</text>
</comment>
<evidence type="ECO:0000313" key="1">
    <source>
        <dbReference type="EMBL" id="TQN30508.1"/>
    </source>
</evidence>
<dbReference type="InterPro" id="IPR003718">
    <property type="entry name" value="OsmC/Ohr_fam"/>
</dbReference>
<dbReference type="InterPro" id="IPR036102">
    <property type="entry name" value="OsmC/Ohrsf"/>
</dbReference>
<sequence length="164" mass="17447">MTIGETVADKSHNYEVRVTWTGNTGSGTLSYRGFDRSHDITYEGRPTLRGSADVAFRGDADRWNPEGFLLSALSECHMLSYLALCPAAGVDVAAYTDTASGTMVTHADGGGEFTGVVLRPVVTVAEEGMAATAQELHAKAGEKCFIARSVNFPVRHEPTVHVAG</sequence>
<dbReference type="Gene3D" id="3.30.300.20">
    <property type="match status" value="1"/>
</dbReference>
<gene>
    <name evidence="1" type="ORF">FHX37_0389</name>
</gene>
<dbReference type="AlphaFoldDB" id="A0A543NF85"/>
<dbReference type="EMBL" id="VFQC01000001">
    <property type="protein sequence ID" value="TQN30508.1"/>
    <property type="molecule type" value="Genomic_DNA"/>
</dbReference>
<dbReference type="PANTHER" id="PTHR42830">
    <property type="entry name" value="OSMOTICALLY INDUCIBLE FAMILY PROTEIN"/>
    <property type="match status" value="1"/>
</dbReference>
<organism evidence="1 2">
    <name type="scientific">Haloactinospora alba</name>
    <dbReference type="NCBI Taxonomy" id="405555"/>
    <lineage>
        <taxon>Bacteria</taxon>
        <taxon>Bacillati</taxon>
        <taxon>Actinomycetota</taxon>
        <taxon>Actinomycetes</taxon>
        <taxon>Streptosporangiales</taxon>
        <taxon>Nocardiopsidaceae</taxon>
        <taxon>Haloactinospora</taxon>
    </lineage>
</organism>
<dbReference type="InterPro" id="IPR052707">
    <property type="entry name" value="OsmC_Ohr_Peroxiredoxin"/>
</dbReference>
<evidence type="ECO:0000313" key="2">
    <source>
        <dbReference type="Proteomes" id="UP000317422"/>
    </source>
</evidence>
<dbReference type="SUPFAM" id="SSF82784">
    <property type="entry name" value="OsmC-like"/>
    <property type="match status" value="1"/>
</dbReference>